<reference evidence="3" key="1">
    <citation type="journal article" date="2019" name="Genome Announc.">
        <title>Draft Genome Sequence of Pseudoalteromonas piscicida Strain 36Y ROTHPW, an Hypersaline Seawater Isolate from the South Coast of Sonora, Mexico.</title>
        <authorList>
            <person name="Sanchez-Diaz R."/>
            <person name="Molina-Garza Z.J."/>
            <person name="Cruz-Suarez L.E."/>
            <person name="Selvin J."/>
            <person name="Kiran G.S."/>
            <person name="Ibarra-Gamez J.C."/>
            <person name="Gomez-Gil B."/>
            <person name="Galaviz-Silva L."/>
        </authorList>
    </citation>
    <scope>NUCLEOTIDE SEQUENCE [LARGE SCALE GENOMIC DNA]</scope>
    <source>
        <strain evidence="3">36Y_RITHPW</strain>
    </source>
</reference>
<dbReference type="RefSeq" id="WP_099643473.1">
    <property type="nucleotide sequence ID" value="NZ_NKHF01000089.1"/>
</dbReference>
<evidence type="ECO:0008006" key="4">
    <source>
        <dbReference type="Google" id="ProtNLM"/>
    </source>
</evidence>
<evidence type="ECO:0000313" key="2">
    <source>
        <dbReference type="EMBL" id="PCK30270.1"/>
    </source>
</evidence>
<comment type="caution">
    <text evidence="2">The sequence shown here is derived from an EMBL/GenBank/DDBJ whole genome shotgun (WGS) entry which is preliminary data.</text>
</comment>
<evidence type="ECO:0000256" key="1">
    <source>
        <dbReference type="ARBA" id="ARBA00022723"/>
    </source>
</evidence>
<dbReference type="InterPro" id="IPR039556">
    <property type="entry name" value="ICL/PEPM"/>
</dbReference>
<dbReference type="EMBL" id="NKHF01000089">
    <property type="protein sequence ID" value="PCK30270.1"/>
    <property type="molecule type" value="Genomic_DNA"/>
</dbReference>
<name>A0A2A5JLG4_PSEO7</name>
<accession>A0A2A5JLG4</accession>
<keyword evidence="1" id="KW-0479">Metal-binding</keyword>
<dbReference type="AlphaFoldDB" id="A0A2A5JLG4"/>
<dbReference type="CDD" id="cd00377">
    <property type="entry name" value="ICL_PEPM"/>
    <property type="match status" value="1"/>
</dbReference>
<sequence>MALSKTFNTLHQQSTPLFIANCWDPLSALIIEQAGGQAVATTSWGMSNHQGYKDGEQLTFDHVLQTVSAILKVITIPLSVDIEAGYSTDQDQIIQHILKLAELGVAGINIEDKPSAQSSLRGIEAHQALLQAIKQALRHGGFEHFFINARCDLCLQPQWTEAALYERALAYQEAGCDGFFIPGLTEHTTIKRLTSLLLIPVNVMLLPGFNDKQMLIELGVKRISTGNALSDHVIAQQESATKKLLEESAVDFLFEQSVSTAWLSN</sequence>
<dbReference type="GO" id="GO:0046872">
    <property type="term" value="F:metal ion binding"/>
    <property type="evidence" value="ECO:0007669"/>
    <property type="project" value="UniProtKB-KW"/>
</dbReference>
<gene>
    <name evidence="2" type="ORF">CEX98_18355</name>
</gene>
<dbReference type="Proteomes" id="UP000228621">
    <property type="component" value="Unassembled WGS sequence"/>
</dbReference>
<dbReference type="InterPro" id="IPR040442">
    <property type="entry name" value="Pyrv_kinase-like_dom_sf"/>
</dbReference>
<keyword evidence="3" id="KW-1185">Reference proteome</keyword>
<dbReference type="PANTHER" id="PTHR42905:SF16">
    <property type="entry name" value="CARBOXYPHOSPHONOENOLPYRUVATE PHOSPHONOMUTASE-LIKE PROTEIN (AFU_ORTHOLOGUE AFUA_5G07230)"/>
    <property type="match status" value="1"/>
</dbReference>
<proteinExistence type="predicted"/>
<dbReference type="InterPro" id="IPR015813">
    <property type="entry name" value="Pyrv/PenolPyrv_kinase-like_dom"/>
</dbReference>
<protein>
    <recommendedName>
        <fullName evidence="4">Isocitrate lyase/phosphoenolpyruvate mutase family protein</fullName>
    </recommendedName>
</protein>
<evidence type="ECO:0000313" key="3">
    <source>
        <dbReference type="Proteomes" id="UP000228621"/>
    </source>
</evidence>
<dbReference type="Pfam" id="PF13714">
    <property type="entry name" value="PEP_mutase"/>
    <property type="match status" value="1"/>
</dbReference>
<dbReference type="OrthoDB" id="9780430at2"/>
<dbReference type="Gene3D" id="3.20.20.60">
    <property type="entry name" value="Phosphoenolpyruvate-binding domains"/>
    <property type="match status" value="1"/>
</dbReference>
<dbReference type="PANTHER" id="PTHR42905">
    <property type="entry name" value="PHOSPHOENOLPYRUVATE CARBOXYLASE"/>
    <property type="match status" value="1"/>
</dbReference>
<dbReference type="GO" id="GO:0003824">
    <property type="term" value="F:catalytic activity"/>
    <property type="evidence" value="ECO:0007669"/>
    <property type="project" value="InterPro"/>
</dbReference>
<dbReference type="SUPFAM" id="SSF51621">
    <property type="entry name" value="Phosphoenolpyruvate/pyruvate domain"/>
    <property type="match status" value="1"/>
</dbReference>
<organism evidence="2 3">
    <name type="scientific">Pseudoalteromonas piscicida</name>
    <dbReference type="NCBI Taxonomy" id="43662"/>
    <lineage>
        <taxon>Bacteria</taxon>
        <taxon>Pseudomonadati</taxon>
        <taxon>Pseudomonadota</taxon>
        <taxon>Gammaproteobacteria</taxon>
        <taxon>Alteromonadales</taxon>
        <taxon>Pseudoalteromonadaceae</taxon>
        <taxon>Pseudoalteromonas</taxon>
    </lineage>
</organism>